<evidence type="ECO:0000313" key="2">
    <source>
        <dbReference type="Proteomes" id="UP000688947"/>
    </source>
</evidence>
<dbReference type="Proteomes" id="UP000688947">
    <property type="component" value="Unassembled WGS sequence"/>
</dbReference>
<dbReference type="EMBL" id="JAENGZ010000176">
    <property type="protein sequence ID" value="KAG6966360.1"/>
    <property type="molecule type" value="Genomic_DNA"/>
</dbReference>
<dbReference type="AlphaFoldDB" id="A0A8T1UMP1"/>
<dbReference type="OrthoDB" id="98206at2759"/>
<evidence type="ECO:0000313" key="1">
    <source>
        <dbReference type="EMBL" id="KAG6966360.1"/>
    </source>
</evidence>
<dbReference type="VEuPathDB" id="FungiDB:PC110_g8200"/>
<sequence length="166" mass="18629">MVQWVLDHFQGFEIPSEVVTEAAKNGHLSVVKFLWEHDQGHAYRHEVNNDAGGLERSRALCELGRPRNSGSVEKRTPRCRQVINNICEVAVNVGNFDLARLLLPLDKSIAEYVCHWAKVEVVEQLLESTDILKKHQDFAASVISKIAYKGNLGLIQRFVFGAGCSM</sequence>
<accession>A0A8T1UMP1</accession>
<protein>
    <recommendedName>
        <fullName evidence="3">Ankyrin repeat-containing domain</fullName>
    </recommendedName>
</protein>
<reference evidence="1" key="1">
    <citation type="submission" date="2021-01" db="EMBL/GenBank/DDBJ databases">
        <title>Phytophthora aleatoria, a newly-described species from Pinus radiata is distinct from Phytophthora cactorum isolates based on comparative genomics.</title>
        <authorList>
            <person name="Mcdougal R."/>
            <person name="Panda P."/>
            <person name="Williams N."/>
            <person name="Studholme D.J."/>
        </authorList>
    </citation>
    <scope>NUCLEOTIDE SEQUENCE</scope>
    <source>
        <strain evidence="1">NZFS 3830</strain>
    </source>
</reference>
<proteinExistence type="predicted"/>
<evidence type="ECO:0008006" key="3">
    <source>
        <dbReference type="Google" id="ProtNLM"/>
    </source>
</evidence>
<organism evidence="1 2">
    <name type="scientific">Phytophthora cactorum</name>
    <dbReference type="NCBI Taxonomy" id="29920"/>
    <lineage>
        <taxon>Eukaryota</taxon>
        <taxon>Sar</taxon>
        <taxon>Stramenopiles</taxon>
        <taxon>Oomycota</taxon>
        <taxon>Peronosporomycetes</taxon>
        <taxon>Peronosporales</taxon>
        <taxon>Peronosporaceae</taxon>
        <taxon>Phytophthora</taxon>
    </lineage>
</organism>
<name>A0A8T1UMP1_9STRA</name>
<comment type="caution">
    <text evidence="1">The sequence shown here is derived from an EMBL/GenBank/DDBJ whole genome shotgun (WGS) entry which is preliminary data.</text>
</comment>
<gene>
    <name evidence="1" type="ORF">JG687_00004888</name>
</gene>